<evidence type="ECO:0000256" key="6">
    <source>
        <dbReference type="ARBA" id="ARBA00022801"/>
    </source>
</evidence>
<dbReference type="GO" id="GO:0005737">
    <property type="term" value="C:cytoplasm"/>
    <property type="evidence" value="ECO:0007669"/>
    <property type="project" value="TreeGrafter"/>
</dbReference>
<evidence type="ECO:0000256" key="1">
    <source>
        <dbReference type="ARBA" id="ARBA00001946"/>
    </source>
</evidence>
<keyword evidence="11" id="KW-1185">Reference proteome</keyword>
<dbReference type="Proteomes" id="UP000485058">
    <property type="component" value="Unassembled WGS sequence"/>
</dbReference>
<feature type="compositionally biased region" description="Polar residues" evidence="9">
    <location>
        <begin position="58"/>
        <end position="68"/>
    </location>
</feature>
<accession>A0A699YHS4</accession>
<evidence type="ECO:0000313" key="11">
    <source>
        <dbReference type="Proteomes" id="UP000485058"/>
    </source>
</evidence>
<feature type="non-terminal residue" evidence="10">
    <location>
        <position position="272"/>
    </location>
</feature>
<sequence length="272" mass="29881">MLLKTRAPAVRAHSTLAYSLLSPSFALCSVALTQYSVARAPGAPPRSLRTGRRAQLQANATENDSGQGRVTGYAPKTSPHETHKALWRRADAVCFDVDCTITTNDSLDLLAAFMGVKDEVEALTNRAMDGSLNLEEALDKRLEIINCTPADIKRFIQAHPPSSRMTPGVERLVAALQARGVQVYLISGGFRELTLPIAQHLGIPKHNVFANRMNWQWDDETGEPTRLVGFDIKEPTAHNQGKPQAIARIRQKYPYNNVVMIGDGITDLEAVQ</sequence>
<evidence type="ECO:0000256" key="5">
    <source>
        <dbReference type="ARBA" id="ARBA00022723"/>
    </source>
</evidence>
<gene>
    <name evidence="10" type="ORF">HaLaN_01075</name>
</gene>
<keyword evidence="8" id="KW-0718">Serine biosynthesis</keyword>
<dbReference type="Pfam" id="PF00702">
    <property type="entry name" value="Hydrolase"/>
    <property type="match status" value="1"/>
</dbReference>
<evidence type="ECO:0000256" key="9">
    <source>
        <dbReference type="SAM" id="MobiDB-lite"/>
    </source>
</evidence>
<dbReference type="EMBL" id="BLLF01000039">
    <property type="protein sequence ID" value="GFH06444.1"/>
    <property type="molecule type" value="Genomic_DNA"/>
</dbReference>
<evidence type="ECO:0000256" key="2">
    <source>
        <dbReference type="ARBA" id="ARBA00005135"/>
    </source>
</evidence>
<keyword evidence="7" id="KW-0460">Magnesium</keyword>
<protein>
    <recommendedName>
        <fullName evidence="3">phosphoserine phosphatase</fullName>
        <ecNumber evidence="3">3.1.3.3</ecNumber>
    </recommendedName>
</protein>
<keyword evidence="6" id="KW-0378">Hydrolase</keyword>
<dbReference type="PANTHER" id="PTHR43344:SF2">
    <property type="entry name" value="PHOSPHOSERINE PHOSPHATASE"/>
    <property type="match status" value="1"/>
</dbReference>
<name>A0A699YHS4_HAELA</name>
<dbReference type="AlphaFoldDB" id="A0A699YHS4"/>
<dbReference type="InterPro" id="IPR036412">
    <property type="entry name" value="HAD-like_sf"/>
</dbReference>
<keyword evidence="5" id="KW-0479">Metal-binding</keyword>
<dbReference type="Gene3D" id="1.10.150.210">
    <property type="entry name" value="Phosphoserine phosphatase, domain 2"/>
    <property type="match status" value="1"/>
</dbReference>
<organism evidence="10 11">
    <name type="scientific">Haematococcus lacustris</name>
    <name type="common">Green alga</name>
    <name type="synonym">Haematococcus pluvialis</name>
    <dbReference type="NCBI Taxonomy" id="44745"/>
    <lineage>
        <taxon>Eukaryota</taxon>
        <taxon>Viridiplantae</taxon>
        <taxon>Chlorophyta</taxon>
        <taxon>core chlorophytes</taxon>
        <taxon>Chlorophyceae</taxon>
        <taxon>CS clade</taxon>
        <taxon>Chlamydomonadales</taxon>
        <taxon>Haematococcaceae</taxon>
        <taxon>Haematococcus</taxon>
    </lineage>
</organism>
<dbReference type="PANTHER" id="PTHR43344">
    <property type="entry name" value="PHOSPHOSERINE PHOSPHATASE"/>
    <property type="match status" value="1"/>
</dbReference>
<comment type="caution">
    <text evidence="10">The sequence shown here is derived from an EMBL/GenBank/DDBJ whole genome shotgun (WGS) entry which is preliminary data.</text>
</comment>
<dbReference type="NCBIfam" id="TIGR01488">
    <property type="entry name" value="HAD-SF-IB"/>
    <property type="match status" value="1"/>
</dbReference>
<proteinExistence type="predicted"/>
<keyword evidence="4" id="KW-0028">Amino-acid biosynthesis</keyword>
<evidence type="ECO:0000256" key="3">
    <source>
        <dbReference type="ARBA" id="ARBA00012640"/>
    </source>
</evidence>
<dbReference type="GO" id="GO:0000287">
    <property type="term" value="F:magnesium ion binding"/>
    <property type="evidence" value="ECO:0007669"/>
    <property type="project" value="TreeGrafter"/>
</dbReference>
<evidence type="ECO:0000256" key="4">
    <source>
        <dbReference type="ARBA" id="ARBA00022605"/>
    </source>
</evidence>
<dbReference type="InterPro" id="IPR050582">
    <property type="entry name" value="HAD-like_SerB"/>
</dbReference>
<dbReference type="InterPro" id="IPR023214">
    <property type="entry name" value="HAD_sf"/>
</dbReference>
<dbReference type="SUPFAM" id="SSF56784">
    <property type="entry name" value="HAD-like"/>
    <property type="match status" value="1"/>
</dbReference>
<comment type="cofactor">
    <cofactor evidence="1">
        <name>Mg(2+)</name>
        <dbReference type="ChEBI" id="CHEBI:18420"/>
    </cofactor>
</comment>
<dbReference type="GO" id="GO:0006564">
    <property type="term" value="P:L-serine biosynthetic process"/>
    <property type="evidence" value="ECO:0007669"/>
    <property type="project" value="UniProtKB-KW"/>
</dbReference>
<comment type="pathway">
    <text evidence="2">Amino-acid biosynthesis; L-serine biosynthesis; L-serine from 3-phospho-D-glycerate: step 3/3.</text>
</comment>
<dbReference type="Gene3D" id="3.40.50.1000">
    <property type="entry name" value="HAD superfamily/HAD-like"/>
    <property type="match status" value="1"/>
</dbReference>
<evidence type="ECO:0000256" key="8">
    <source>
        <dbReference type="ARBA" id="ARBA00023299"/>
    </source>
</evidence>
<feature type="region of interest" description="Disordered" evidence="9">
    <location>
        <begin position="58"/>
        <end position="79"/>
    </location>
</feature>
<dbReference type="GO" id="GO:0036424">
    <property type="term" value="F:L-phosphoserine phosphatase activity"/>
    <property type="evidence" value="ECO:0007669"/>
    <property type="project" value="TreeGrafter"/>
</dbReference>
<evidence type="ECO:0000313" key="10">
    <source>
        <dbReference type="EMBL" id="GFH06444.1"/>
    </source>
</evidence>
<dbReference type="EC" id="3.1.3.3" evidence="3"/>
<evidence type="ECO:0000256" key="7">
    <source>
        <dbReference type="ARBA" id="ARBA00022842"/>
    </source>
</evidence>
<reference evidence="10 11" key="1">
    <citation type="submission" date="2020-02" db="EMBL/GenBank/DDBJ databases">
        <title>Draft genome sequence of Haematococcus lacustris strain NIES-144.</title>
        <authorList>
            <person name="Morimoto D."/>
            <person name="Nakagawa S."/>
            <person name="Yoshida T."/>
            <person name="Sawayama S."/>
        </authorList>
    </citation>
    <scope>NUCLEOTIDE SEQUENCE [LARGE SCALE GENOMIC DNA]</scope>
    <source>
        <strain evidence="10 11">NIES-144</strain>
    </source>
</reference>